<dbReference type="AlphaFoldDB" id="A0A8S2FV97"/>
<feature type="non-terminal residue" evidence="1">
    <location>
        <position position="1"/>
    </location>
</feature>
<evidence type="ECO:0000313" key="3">
    <source>
        <dbReference type="Proteomes" id="UP000677228"/>
    </source>
</evidence>
<reference evidence="1" key="1">
    <citation type="submission" date="2021-02" db="EMBL/GenBank/DDBJ databases">
        <authorList>
            <person name="Nowell W R."/>
        </authorList>
    </citation>
    <scope>NUCLEOTIDE SEQUENCE</scope>
</reference>
<sequence>VVNIIVHLNSTYNNGTLERQISNNTLKRELHVLMHQTDVNQDLYNWNTCWLLLIYTLHFLNIKLKCSYPFGTFEIRSSGVFPVLSSVIILARVLLELGYIEKSLAVYICFSFFSGRKYVQTLFDLVDMPTLLNGAYNSEMYKRLFETLLTTPYQMYLQEDDIIFLTANLLRINGSSSSISVLPENQLLHALYLWKIGELNVAQNILTSLSDVADVNIIRLHSFEHNLFPKDIENDLTAFYSADMTRAMTIKFETLRLFILACLSSRLSLKQDPRMYYLLLQQTVYSSVKDKRPGFWYDIYFIAKSASYINLWLLSATWYLIGIYETGQILKSLIEKSTIVRLSKYLCESDPKGKMRNTFKVFQKNRDIAIACAIFQDSNFR</sequence>
<protein>
    <submittedName>
        <fullName evidence="1">Uncharacterized protein</fullName>
    </submittedName>
</protein>
<name>A0A8S2FV97_9BILA</name>
<evidence type="ECO:0000313" key="1">
    <source>
        <dbReference type="EMBL" id="CAF1569994.1"/>
    </source>
</evidence>
<dbReference type="Proteomes" id="UP000677228">
    <property type="component" value="Unassembled WGS sequence"/>
</dbReference>
<evidence type="ECO:0000313" key="2">
    <source>
        <dbReference type="EMBL" id="CAF4364000.1"/>
    </source>
</evidence>
<proteinExistence type="predicted"/>
<dbReference type="EMBL" id="CAJOBA010066317">
    <property type="protein sequence ID" value="CAF4364000.1"/>
    <property type="molecule type" value="Genomic_DNA"/>
</dbReference>
<comment type="caution">
    <text evidence="1">The sequence shown here is derived from an EMBL/GenBank/DDBJ whole genome shotgun (WGS) entry which is preliminary data.</text>
</comment>
<accession>A0A8S2FV97</accession>
<dbReference type="Proteomes" id="UP000682733">
    <property type="component" value="Unassembled WGS sequence"/>
</dbReference>
<organism evidence="1 3">
    <name type="scientific">Didymodactylos carnosus</name>
    <dbReference type="NCBI Taxonomy" id="1234261"/>
    <lineage>
        <taxon>Eukaryota</taxon>
        <taxon>Metazoa</taxon>
        <taxon>Spiralia</taxon>
        <taxon>Gnathifera</taxon>
        <taxon>Rotifera</taxon>
        <taxon>Eurotatoria</taxon>
        <taxon>Bdelloidea</taxon>
        <taxon>Philodinida</taxon>
        <taxon>Philodinidae</taxon>
        <taxon>Didymodactylos</taxon>
    </lineage>
</organism>
<dbReference type="EMBL" id="CAJNOK010043559">
    <property type="protein sequence ID" value="CAF1569994.1"/>
    <property type="molecule type" value="Genomic_DNA"/>
</dbReference>
<gene>
    <name evidence="1" type="ORF">OVA965_LOCUS40301</name>
    <name evidence="2" type="ORF">TMI583_LOCUS41708</name>
</gene>